<comment type="caution">
    <text evidence="2">The sequence shown here is derived from an EMBL/GenBank/DDBJ whole genome shotgun (WGS) entry which is preliminary data.</text>
</comment>
<dbReference type="PANTHER" id="PTHR43434">
    <property type="entry name" value="PHOSPHOGLYCOLATE PHOSPHATASE"/>
    <property type="match status" value="1"/>
</dbReference>
<protein>
    <submittedName>
        <fullName evidence="2">HAD superfamily hydrolase (TIGR01509 family)/HAD superfamily hydrolase (TIGR01549 family)</fullName>
    </submittedName>
</protein>
<dbReference type="InterPro" id="IPR023198">
    <property type="entry name" value="PGP-like_dom2"/>
</dbReference>
<gene>
    <name evidence="2" type="ORF">EDD19_101153</name>
</gene>
<reference evidence="2 3" key="1">
    <citation type="submission" date="2019-03" db="EMBL/GenBank/DDBJ databases">
        <title>Root nodule microbial communities of legume samples collected from USA, Mexico and Botswana.</title>
        <authorList>
            <person name="Hirsch A."/>
        </authorList>
    </citation>
    <scope>NUCLEOTIDE SEQUENCE [LARGE SCALE GENOMIC DNA]</scope>
    <source>
        <strain evidence="2 3">55</strain>
    </source>
</reference>
<dbReference type="Gene3D" id="3.40.50.1000">
    <property type="entry name" value="HAD superfamily/HAD-like"/>
    <property type="match status" value="1"/>
</dbReference>
<dbReference type="InterPro" id="IPR036412">
    <property type="entry name" value="HAD-like_sf"/>
</dbReference>
<evidence type="ECO:0000256" key="1">
    <source>
        <dbReference type="SAM" id="MobiDB-lite"/>
    </source>
</evidence>
<name>A0A4V2W8J7_9ACTN</name>
<dbReference type="Pfam" id="PF00702">
    <property type="entry name" value="Hydrolase"/>
    <property type="match status" value="1"/>
</dbReference>
<accession>A0A4V2W8J7</accession>
<keyword evidence="2" id="KW-0378">Hydrolase</keyword>
<dbReference type="SFLD" id="SFLDG01129">
    <property type="entry name" value="C1.5:_HAD__Beta-PGM__Phosphata"/>
    <property type="match status" value="1"/>
</dbReference>
<dbReference type="GO" id="GO:0006281">
    <property type="term" value="P:DNA repair"/>
    <property type="evidence" value="ECO:0007669"/>
    <property type="project" value="TreeGrafter"/>
</dbReference>
<dbReference type="GO" id="GO:0005829">
    <property type="term" value="C:cytosol"/>
    <property type="evidence" value="ECO:0007669"/>
    <property type="project" value="TreeGrafter"/>
</dbReference>
<dbReference type="InterPro" id="IPR023214">
    <property type="entry name" value="HAD_sf"/>
</dbReference>
<dbReference type="EMBL" id="SMCX01000001">
    <property type="protein sequence ID" value="TCW26740.1"/>
    <property type="molecule type" value="Genomic_DNA"/>
</dbReference>
<feature type="region of interest" description="Disordered" evidence="1">
    <location>
        <begin position="1"/>
        <end position="25"/>
    </location>
</feature>
<dbReference type="Proteomes" id="UP000295805">
    <property type="component" value="Unassembled WGS sequence"/>
</dbReference>
<sequence length="249" mass="26539">MNDAPGVPEDTRVRLPPRGETGTFGGMSSERALLLDVDGTLIDSTYVHVATWYRALAEAGAPVPYVEVHKRIGKDGSTLVSELLELAGVDDDDERDDMASRAKDLHTEYYAEAPLRLLRGGRELVRGAKERGWITVLATSAAPSEFEQARELLDVDDHLDAVTTGEDVDQAKPDPTIVAIALERSGVDAENAIMVGDATWDAIAAAKLGIRSVAVRTGGIGDAELTEAGFSTIVDDAAAVLELLEADEL</sequence>
<dbReference type="NCBIfam" id="TIGR01549">
    <property type="entry name" value="HAD-SF-IA-v1"/>
    <property type="match status" value="1"/>
</dbReference>
<evidence type="ECO:0000313" key="2">
    <source>
        <dbReference type="EMBL" id="TCW26740.1"/>
    </source>
</evidence>
<dbReference type="AlphaFoldDB" id="A0A4V2W8J7"/>
<dbReference type="PANTHER" id="PTHR43434:SF16">
    <property type="entry name" value="BLL8046 PROTEIN"/>
    <property type="match status" value="1"/>
</dbReference>
<dbReference type="InterPro" id="IPR006439">
    <property type="entry name" value="HAD-SF_hydro_IA"/>
</dbReference>
<evidence type="ECO:0000313" key="3">
    <source>
        <dbReference type="Proteomes" id="UP000295805"/>
    </source>
</evidence>
<dbReference type="InterPro" id="IPR050155">
    <property type="entry name" value="HAD-like_hydrolase_sf"/>
</dbReference>
<proteinExistence type="predicted"/>
<dbReference type="GO" id="GO:0008967">
    <property type="term" value="F:phosphoglycolate phosphatase activity"/>
    <property type="evidence" value="ECO:0007669"/>
    <property type="project" value="TreeGrafter"/>
</dbReference>
<dbReference type="SFLD" id="SFLDS00003">
    <property type="entry name" value="Haloacid_Dehalogenase"/>
    <property type="match status" value="1"/>
</dbReference>
<dbReference type="Gene3D" id="1.10.150.240">
    <property type="entry name" value="Putative phosphatase, domain 2"/>
    <property type="match status" value="1"/>
</dbReference>
<organism evidence="2 3">
    <name type="scientific">Dietzia cinnamea</name>
    <dbReference type="NCBI Taxonomy" id="321318"/>
    <lineage>
        <taxon>Bacteria</taxon>
        <taxon>Bacillati</taxon>
        <taxon>Actinomycetota</taxon>
        <taxon>Actinomycetes</taxon>
        <taxon>Mycobacteriales</taxon>
        <taxon>Dietziaceae</taxon>
        <taxon>Dietzia</taxon>
    </lineage>
</organism>
<dbReference type="SUPFAM" id="SSF56784">
    <property type="entry name" value="HAD-like"/>
    <property type="match status" value="1"/>
</dbReference>
<dbReference type="NCBIfam" id="TIGR01509">
    <property type="entry name" value="HAD-SF-IA-v3"/>
    <property type="match status" value="1"/>
</dbReference>